<dbReference type="RefSeq" id="WP_187429012.1">
    <property type="nucleotide sequence ID" value="NZ_CP143423.1"/>
</dbReference>
<evidence type="ECO:0000313" key="3">
    <source>
        <dbReference type="Proteomes" id="UP001318682"/>
    </source>
</evidence>
<sequence>MTEDIHPLAPHHLPRYFAAADGSDYLFTAMIVLLVGSILLFGIAYFTLHALPEHLGHKGDSTQMQLISMLCILALFTHNNLFWVAALVLAAFRPPDISTPLNSIAKSLQNLANREG</sequence>
<dbReference type="EMBL" id="CP143423">
    <property type="protein sequence ID" value="WVX50449.1"/>
    <property type="molecule type" value="Genomic_DNA"/>
</dbReference>
<keyword evidence="3" id="KW-1185">Reference proteome</keyword>
<feature type="transmembrane region" description="Helical" evidence="1">
    <location>
        <begin position="25"/>
        <end position="48"/>
    </location>
</feature>
<keyword evidence="1" id="KW-1133">Transmembrane helix</keyword>
<reference evidence="2 3" key="1">
    <citation type="submission" date="2015-07" db="EMBL/GenBank/DDBJ databases">
        <authorList>
            <person name="Voget S."/>
            <person name="Dogs M."/>
            <person name="Brinkhoff T.H."/>
            <person name="Daniel R."/>
        </authorList>
    </citation>
    <scope>NUCLEOTIDE SEQUENCE [LARGE SCALE GENOMIC DNA]</scope>
    <source>
        <strain evidence="2 3">B14</strain>
    </source>
</reference>
<dbReference type="Proteomes" id="UP001318682">
    <property type="component" value="Chromosome"/>
</dbReference>
<protein>
    <submittedName>
        <fullName evidence="2">Uncharacterized protein</fullName>
    </submittedName>
</protein>
<organism evidence="2 3">
    <name type="scientific">Roseobacter fucihabitans</name>
    <dbReference type="NCBI Taxonomy" id="1537242"/>
    <lineage>
        <taxon>Bacteria</taxon>
        <taxon>Pseudomonadati</taxon>
        <taxon>Pseudomonadota</taxon>
        <taxon>Alphaproteobacteria</taxon>
        <taxon>Rhodobacterales</taxon>
        <taxon>Roseobacteraceae</taxon>
        <taxon>Roseobacter</taxon>
    </lineage>
</organism>
<evidence type="ECO:0000256" key="1">
    <source>
        <dbReference type="SAM" id="Phobius"/>
    </source>
</evidence>
<accession>A0ABZ2BWN6</accession>
<feature type="transmembrane region" description="Helical" evidence="1">
    <location>
        <begin position="69"/>
        <end position="92"/>
    </location>
</feature>
<keyword evidence="1" id="KW-0472">Membrane</keyword>
<proteinExistence type="predicted"/>
<reference evidence="3" key="2">
    <citation type="submission" date="2024-01" db="EMBL/GenBank/DDBJ databases">
        <title>Roseobacter fucihabitans sp. nov., isolated from the brown alga Fucus spiralis.</title>
        <authorList>
            <person name="Hahnke S."/>
            <person name="Berger M."/>
            <person name="Schlingloff A."/>
            <person name="Athale I."/>
            <person name="Neumann-Schaal M."/>
            <person name="Adenaya A."/>
            <person name="Poehlein A."/>
            <person name="Daniel R."/>
            <person name="Pertersen J."/>
            <person name="Brinkhoff T."/>
        </authorList>
    </citation>
    <scope>NUCLEOTIDE SEQUENCE [LARGE SCALE GENOMIC DNA]</scope>
    <source>
        <strain evidence="3">B14</strain>
    </source>
</reference>
<gene>
    <name evidence="2" type="ORF">ROLI_035460</name>
</gene>
<name>A0ABZ2BWN6_9RHOB</name>
<keyword evidence="1" id="KW-0812">Transmembrane</keyword>
<evidence type="ECO:0000313" key="2">
    <source>
        <dbReference type="EMBL" id="WVX50449.1"/>
    </source>
</evidence>